<dbReference type="AlphaFoldDB" id="W6YPZ5"/>
<protein>
    <submittedName>
        <fullName evidence="2">Uncharacterized protein</fullName>
    </submittedName>
</protein>
<dbReference type="RefSeq" id="XP_007693890.1">
    <property type="nucleotide sequence ID" value="XM_007695700.1"/>
</dbReference>
<dbReference type="OrthoDB" id="10341284at2759"/>
<feature type="non-terminal residue" evidence="2">
    <location>
        <position position="1"/>
    </location>
</feature>
<dbReference type="GeneID" id="19119721"/>
<feature type="transmembrane region" description="Helical" evidence="1">
    <location>
        <begin position="29"/>
        <end position="53"/>
    </location>
</feature>
<dbReference type="HOGENOM" id="CLU_191091_0_0_1"/>
<name>W6YPZ5_COCMI</name>
<evidence type="ECO:0000313" key="2">
    <source>
        <dbReference type="EMBL" id="EUC39588.1"/>
    </source>
</evidence>
<organism evidence="2 3">
    <name type="scientific">Bipolaris oryzae ATCC 44560</name>
    <dbReference type="NCBI Taxonomy" id="930090"/>
    <lineage>
        <taxon>Eukaryota</taxon>
        <taxon>Fungi</taxon>
        <taxon>Dikarya</taxon>
        <taxon>Ascomycota</taxon>
        <taxon>Pezizomycotina</taxon>
        <taxon>Dothideomycetes</taxon>
        <taxon>Pleosporomycetidae</taxon>
        <taxon>Pleosporales</taxon>
        <taxon>Pleosporineae</taxon>
        <taxon>Pleosporaceae</taxon>
        <taxon>Bipolaris</taxon>
    </lineage>
</organism>
<keyword evidence="1" id="KW-0812">Transmembrane</keyword>
<keyword evidence="1" id="KW-1133">Transmembrane helix</keyword>
<gene>
    <name evidence="2" type="ORF">COCMIDRAFT_111146</name>
</gene>
<dbReference type="STRING" id="930090.W6YPZ5"/>
<keyword evidence="1" id="KW-0472">Membrane</keyword>
<keyword evidence="3" id="KW-1185">Reference proteome</keyword>
<evidence type="ECO:0000256" key="1">
    <source>
        <dbReference type="SAM" id="Phobius"/>
    </source>
</evidence>
<evidence type="ECO:0000313" key="3">
    <source>
        <dbReference type="Proteomes" id="UP000054032"/>
    </source>
</evidence>
<sequence>EWILLVLVYAVIAMRIYMRQSRFRKNLDIAGYLLIVFALNALALTTWDTIVYNTGALNGKVRSKLLSKVGFDISICFFLWICAFFTT</sequence>
<accession>W6YPZ5</accession>
<dbReference type="Proteomes" id="UP000054032">
    <property type="component" value="Unassembled WGS sequence"/>
</dbReference>
<reference evidence="2 3" key="1">
    <citation type="journal article" date="2013" name="PLoS Genet.">
        <title>Comparative genome structure, secondary metabolite, and effector coding capacity across Cochliobolus pathogens.</title>
        <authorList>
            <person name="Condon B.J."/>
            <person name="Leng Y."/>
            <person name="Wu D."/>
            <person name="Bushley K.E."/>
            <person name="Ohm R.A."/>
            <person name="Otillar R."/>
            <person name="Martin J."/>
            <person name="Schackwitz W."/>
            <person name="Grimwood J."/>
            <person name="MohdZainudin N."/>
            <person name="Xue C."/>
            <person name="Wang R."/>
            <person name="Manning V.A."/>
            <person name="Dhillon B."/>
            <person name="Tu Z.J."/>
            <person name="Steffenson B.J."/>
            <person name="Salamov A."/>
            <person name="Sun H."/>
            <person name="Lowry S."/>
            <person name="LaButti K."/>
            <person name="Han J."/>
            <person name="Copeland A."/>
            <person name="Lindquist E."/>
            <person name="Barry K."/>
            <person name="Schmutz J."/>
            <person name="Baker S.E."/>
            <person name="Ciuffetti L.M."/>
            <person name="Grigoriev I.V."/>
            <person name="Zhong S."/>
            <person name="Turgeon B.G."/>
        </authorList>
    </citation>
    <scope>NUCLEOTIDE SEQUENCE [LARGE SCALE GENOMIC DNA]</scope>
    <source>
        <strain evidence="2 3">ATCC 44560</strain>
    </source>
</reference>
<dbReference type="KEGG" id="bor:COCMIDRAFT_111146"/>
<dbReference type="EMBL" id="KI964318">
    <property type="protein sequence ID" value="EUC39588.1"/>
    <property type="molecule type" value="Genomic_DNA"/>
</dbReference>
<feature type="transmembrane region" description="Helical" evidence="1">
    <location>
        <begin position="65"/>
        <end position="86"/>
    </location>
</feature>
<proteinExistence type="predicted"/>